<organism evidence="1">
    <name type="scientific">uncultured Thiotrichaceae bacterium</name>
    <dbReference type="NCBI Taxonomy" id="298394"/>
    <lineage>
        <taxon>Bacteria</taxon>
        <taxon>Pseudomonadati</taxon>
        <taxon>Pseudomonadota</taxon>
        <taxon>Gammaproteobacteria</taxon>
        <taxon>Thiotrichales</taxon>
        <taxon>Thiotrichaceae</taxon>
        <taxon>environmental samples</taxon>
    </lineage>
</organism>
<sequence>MDGGRTMRICGVELTGNEAVICLLSLEDKQFNLPDCRVRKLSLPKKHSQQEMQKFQADFTQLMADYNINKVVIKERLTRGKFAGGAMSFKMEAAIQLIKGIQVRLMNAPEVKAALADNPLPVLFTDTGLRAFQQNAFTTAYAALVSQ</sequence>
<reference evidence="1" key="1">
    <citation type="submission" date="2020-01" db="EMBL/GenBank/DDBJ databases">
        <authorList>
            <person name="Meier V. D."/>
            <person name="Meier V D."/>
        </authorList>
    </citation>
    <scope>NUCLEOTIDE SEQUENCE</scope>
    <source>
        <strain evidence="1">HLG_WM_MAG_08</strain>
    </source>
</reference>
<dbReference type="EMBL" id="CACVAV010000405">
    <property type="protein sequence ID" value="CAA6825645.1"/>
    <property type="molecule type" value="Genomic_DNA"/>
</dbReference>
<dbReference type="AlphaFoldDB" id="A0A6S6U1U7"/>
<dbReference type="InterPro" id="IPR021378">
    <property type="entry name" value="DUF3010"/>
</dbReference>
<evidence type="ECO:0008006" key="2">
    <source>
        <dbReference type="Google" id="ProtNLM"/>
    </source>
</evidence>
<gene>
    <name evidence="1" type="ORF">HELGO_WM61964</name>
</gene>
<name>A0A6S6U1U7_9GAMM</name>
<proteinExistence type="predicted"/>
<protein>
    <recommendedName>
        <fullName evidence="2">DUF3010 domain-containing protein</fullName>
    </recommendedName>
</protein>
<dbReference type="Pfam" id="PF11215">
    <property type="entry name" value="DUF3010"/>
    <property type="match status" value="1"/>
</dbReference>
<evidence type="ECO:0000313" key="1">
    <source>
        <dbReference type="EMBL" id="CAA6825645.1"/>
    </source>
</evidence>
<accession>A0A6S6U1U7</accession>